<organism evidence="1 2">
    <name type="scientific">Clitoria ternatea</name>
    <name type="common">Butterfly pea</name>
    <dbReference type="NCBI Taxonomy" id="43366"/>
    <lineage>
        <taxon>Eukaryota</taxon>
        <taxon>Viridiplantae</taxon>
        <taxon>Streptophyta</taxon>
        <taxon>Embryophyta</taxon>
        <taxon>Tracheophyta</taxon>
        <taxon>Spermatophyta</taxon>
        <taxon>Magnoliopsida</taxon>
        <taxon>eudicotyledons</taxon>
        <taxon>Gunneridae</taxon>
        <taxon>Pentapetalae</taxon>
        <taxon>rosids</taxon>
        <taxon>fabids</taxon>
        <taxon>Fabales</taxon>
        <taxon>Fabaceae</taxon>
        <taxon>Papilionoideae</taxon>
        <taxon>50 kb inversion clade</taxon>
        <taxon>NPAAA clade</taxon>
        <taxon>indigoferoid/millettioid clade</taxon>
        <taxon>Phaseoleae</taxon>
        <taxon>Clitoria</taxon>
    </lineage>
</organism>
<dbReference type="GO" id="GO:0010008">
    <property type="term" value="C:endosome membrane"/>
    <property type="evidence" value="ECO:0007669"/>
    <property type="project" value="TreeGrafter"/>
</dbReference>
<dbReference type="AlphaFoldDB" id="A0AAN9FRK1"/>
<dbReference type="SUPFAM" id="SSF48371">
    <property type="entry name" value="ARM repeat"/>
    <property type="match status" value="1"/>
</dbReference>
<comment type="caution">
    <text evidence="1">The sequence shown here is derived from an EMBL/GenBank/DDBJ whole genome shotgun (WGS) entry which is preliminary data.</text>
</comment>
<keyword evidence="2" id="KW-1185">Reference proteome</keyword>
<sequence length="197" mass="21762">MSFQVKQSAGPFDALLCVGQFFPNSPDQVSYVLQLYVGLSVVYLSGRSSSSVQQFGTYSQDDVDALRAIAEEPEDVDLATTLVIPVELSDSEGSDLIVSELRCLSDWIHSFNPRIQSESIESVWILSYVQINEFVKVGGDQLVLYYACEALYNIAKVVRGDFIIFFNQIFDALCKLSTDSAANVQSVAHLLGRLVKV</sequence>
<reference evidence="1 2" key="1">
    <citation type="submission" date="2024-01" db="EMBL/GenBank/DDBJ databases">
        <title>The genomes of 5 underutilized Papilionoideae crops provide insights into root nodulation and disease resistance.</title>
        <authorList>
            <person name="Yuan L."/>
        </authorList>
    </citation>
    <scope>NUCLEOTIDE SEQUENCE [LARGE SCALE GENOMIC DNA]</scope>
    <source>
        <strain evidence="1">LY-2023</strain>
        <tissue evidence="1">Leaf</tissue>
    </source>
</reference>
<protein>
    <recommendedName>
        <fullName evidence="3">ARM repeat superfamily protein</fullName>
    </recommendedName>
</protein>
<evidence type="ECO:0000313" key="1">
    <source>
        <dbReference type="EMBL" id="KAK7277738.1"/>
    </source>
</evidence>
<dbReference type="PANTHER" id="PTHR16023:SF0">
    <property type="entry name" value="PROTEIN VAC14 HOMOLOG"/>
    <property type="match status" value="1"/>
</dbReference>
<dbReference type="GO" id="GO:0006661">
    <property type="term" value="P:phosphatidylinositol biosynthetic process"/>
    <property type="evidence" value="ECO:0007669"/>
    <property type="project" value="InterPro"/>
</dbReference>
<dbReference type="Pfam" id="PF12755">
    <property type="entry name" value="Vac14_Fab1_bd"/>
    <property type="match status" value="1"/>
</dbReference>
<accession>A0AAN9FRK1</accession>
<dbReference type="GO" id="GO:0070772">
    <property type="term" value="C:PAS complex"/>
    <property type="evidence" value="ECO:0007669"/>
    <property type="project" value="InterPro"/>
</dbReference>
<evidence type="ECO:0008006" key="3">
    <source>
        <dbReference type="Google" id="ProtNLM"/>
    </source>
</evidence>
<gene>
    <name evidence="1" type="ORF">RJT34_22753</name>
</gene>
<dbReference type="InterPro" id="IPR016024">
    <property type="entry name" value="ARM-type_fold"/>
</dbReference>
<dbReference type="Proteomes" id="UP001359559">
    <property type="component" value="Unassembled WGS sequence"/>
</dbReference>
<proteinExistence type="predicted"/>
<dbReference type="PANTHER" id="PTHR16023">
    <property type="entry name" value="TAX1 BINDING PROTEIN-RELATED"/>
    <property type="match status" value="1"/>
</dbReference>
<dbReference type="InterPro" id="IPR026825">
    <property type="entry name" value="Vac14"/>
</dbReference>
<evidence type="ECO:0000313" key="2">
    <source>
        <dbReference type="Proteomes" id="UP001359559"/>
    </source>
</evidence>
<dbReference type="EMBL" id="JAYKXN010000006">
    <property type="protein sequence ID" value="KAK7277738.1"/>
    <property type="molecule type" value="Genomic_DNA"/>
</dbReference>
<name>A0AAN9FRK1_CLITE</name>